<comment type="caution">
    <text evidence="1">The sequence shown here is derived from an EMBL/GenBank/DDBJ whole genome shotgun (WGS) entry which is preliminary data.</text>
</comment>
<dbReference type="AlphaFoldDB" id="A0A0F9SQX0"/>
<protein>
    <submittedName>
        <fullName evidence="1">Uncharacterized protein</fullName>
    </submittedName>
</protein>
<accession>A0A0F9SQX0</accession>
<evidence type="ECO:0000313" key="1">
    <source>
        <dbReference type="EMBL" id="KKN39356.1"/>
    </source>
</evidence>
<reference evidence="1" key="1">
    <citation type="journal article" date="2015" name="Nature">
        <title>Complex archaea that bridge the gap between prokaryotes and eukaryotes.</title>
        <authorList>
            <person name="Spang A."/>
            <person name="Saw J.H."/>
            <person name="Jorgensen S.L."/>
            <person name="Zaremba-Niedzwiedzka K."/>
            <person name="Martijn J."/>
            <person name="Lind A.E."/>
            <person name="van Eijk R."/>
            <person name="Schleper C."/>
            <person name="Guy L."/>
            <person name="Ettema T.J."/>
        </authorList>
    </citation>
    <scope>NUCLEOTIDE SEQUENCE</scope>
</reference>
<sequence length="95" mass="11427">MSSGNVDVNQRVFFSDITLYEKNTNLNHGIELFQEKHLIMAKKIHNLLQNSQYLTLKQKSIHCKSQRALMKLYLKKIYSRILFNKEFSEENKWDY</sequence>
<proteinExistence type="predicted"/>
<dbReference type="EMBL" id="LAZR01001769">
    <property type="protein sequence ID" value="KKN39356.1"/>
    <property type="molecule type" value="Genomic_DNA"/>
</dbReference>
<gene>
    <name evidence="1" type="ORF">LCGC14_0744250</name>
</gene>
<organism evidence="1">
    <name type="scientific">marine sediment metagenome</name>
    <dbReference type="NCBI Taxonomy" id="412755"/>
    <lineage>
        <taxon>unclassified sequences</taxon>
        <taxon>metagenomes</taxon>
        <taxon>ecological metagenomes</taxon>
    </lineage>
</organism>
<name>A0A0F9SQX0_9ZZZZ</name>